<reference evidence="2 3" key="1">
    <citation type="submission" date="2020-01" db="EMBL/GenBank/DDBJ databases">
        <title>Draft genome sequence of Aspergillus udagawae IFM 53868.</title>
        <authorList>
            <person name="Takahashi H."/>
            <person name="Yaguchi T."/>
        </authorList>
    </citation>
    <scope>NUCLEOTIDE SEQUENCE [LARGE SCALE GENOMIC DNA]</scope>
    <source>
        <strain evidence="2 3">IFM 53868</strain>
    </source>
</reference>
<dbReference type="InterPro" id="IPR000863">
    <property type="entry name" value="Sulfotransferase_dom"/>
</dbReference>
<dbReference type="Pfam" id="PF00685">
    <property type="entry name" value="Sulfotransfer_1"/>
    <property type="match status" value="1"/>
</dbReference>
<name>A0ABQ1ASM6_9EURO</name>
<dbReference type="Proteomes" id="UP000465266">
    <property type="component" value="Unassembled WGS sequence"/>
</dbReference>
<keyword evidence="3" id="KW-1185">Reference proteome</keyword>
<sequence length="128" mass="14219">MRLTVFGPDSVHKQVVVLTVSVLFGSGGGCFDIRPYHPSLWRNDPKVPKFGFDHVPFAEVNEITDAVSFPKMKADKFSSLVNQQGHSGLFRKGKVGSWREQFTAKQTEVTDSMYQDCMADTGLSFGVD</sequence>
<protein>
    <submittedName>
        <fullName evidence="2">Sulfotransferase 1C4</fullName>
    </submittedName>
</protein>
<accession>A0ABQ1ASM6</accession>
<proteinExistence type="predicted"/>
<feature type="domain" description="Sulfotransferase" evidence="1">
    <location>
        <begin position="59"/>
        <end position="122"/>
    </location>
</feature>
<dbReference type="PROSITE" id="PS51257">
    <property type="entry name" value="PROKAR_LIPOPROTEIN"/>
    <property type="match status" value="1"/>
</dbReference>
<dbReference type="InterPro" id="IPR027417">
    <property type="entry name" value="P-loop_NTPase"/>
</dbReference>
<dbReference type="SUPFAM" id="SSF52540">
    <property type="entry name" value="P-loop containing nucleoside triphosphate hydrolases"/>
    <property type="match status" value="1"/>
</dbReference>
<comment type="caution">
    <text evidence="2">The sequence shown here is derived from an EMBL/GenBank/DDBJ whole genome shotgun (WGS) entry which is preliminary data.</text>
</comment>
<evidence type="ECO:0000313" key="3">
    <source>
        <dbReference type="Proteomes" id="UP000465266"/>
    </source>
</evidence>
<gene>
    <name evidence="2" type="ORF">IFM53868_05121</name>
</gene>
<dbReference type="Gene3D" id="3.40.50.300">
    <property type="entry name" value="P-loop containing nucleotide triphosphate hydrolases"/>
    <property type="match status" value="1"/>
</dbReference>
<dbReference type="EMBL" id="BLKG01000049">
    <property type="protein sequence ID" value="GFF87358.1"/>
    <property type="molecule type" value="Genomic_DNA"/>
</dbReference>
<evidence type="ECO:0000259" key="1">
    <source>
        <dbReference type="Pfam" id="PF00685"/>
    </source>
</evidence>
<evidence type="ECO:0000313" key="2">
    <source>
        <dbReference type="EMBL" id="GFF87358.1"/>
    </source>
</evidence>
<organism evidence="2 3">
    <name type="scientific">Aspergillus udagawae</name>
    <dbReference type="NCBI Taxonomy" id="91492"/>
    <lineage>
        <taxon>Eukaryota</taxon>
        <taxon>Fungi</taxon>
        <taxon>Dikarya</taxon>
        <taxon>Ascomycota</taxon>
        <taxon>Pezizomycotina</taxon>
        <taxon>Eurotiomycetes</taxon>
        <taxon>Eurotiomycetidae</taxon>
        <taxon>Eurotiales</taxon>
        <taxon>Aspergillaceae</taxon>
        <taxon>Aspergillus</taxon>
        <taxon>Aspergillus subgen. Fumigati</taxon>
    </lineage>
</organism>